<protein>
    <recommendedName>
        <fullName evidence="4">Plasmid stabilization protein</fullName>
    </recommendedName>
</protein>
<reference evidence="2 3" key="1">
    <citation type="journal article" date="2016" name="Nat. Commun.">
        <title>Thousands of microbial genomes shed light on interconnected biogeochemical processes in an aquifer system.</title>
        <authorList>
            <person name="Anantharaman K."/>
            <person name="Brown C.T."/>
            <person name="Hug L.A."/>
            <person name="Sharon I."/>
            <person name="Castelle C.J."/>
            <person name="Probst A.J."/>
            <person name="Thomas B.C."/>
            <person name="Singh A."/>
            <person name="Wilkins M.J."/>
            <person name="Karaoz U."/>
            <person name="Brodie E.L."/>
            <person name="Williams K.H."/>
            <person name="Hubbard S.S."/>
            <person name="Banfield J.F."/>
        </authorList>
    </citation>
    <scope>NUCLEOTIDE SEQUENCE [LARGE SCALE GENOMIC DNA]</scope>
</reference>
<proteinExistence type="predicted"/>
<dbReference type="InterPro" id="IPR035093">
    <property type="entry name" value="RelE/ParE_toxin_dom_sf"/>
</dbReference>
<dbReference type="EMBL" id="MHOK01000013">
    <property type="protein sequence ID" value="OGZ61899.1"/>
    <property type="molecule type" value="Genomic_DNA"/>
</dbReference>
<evidence type="ECO:0000313" key="2">
    <source>
        <dbReference type="EMBL" id="OGZ61899.1"/>
    </source>
</evidence>
<dbReference type="NCBIfam" id="TIGR02385">
    <property type="entry name" value="RelE_StbE"/>
    <property type="match status" value="1"/>
</dbReference>
<accession>A0A1G2HHN3</accession>
<name>A0A1G2HHN3_9BACT</name>
<evidence type="ECO:0008006" key="4">
    <source>
        <dbReference type="Google" id="ProtNLM"/>
    </source>
</evidence>
<dbReference type="Gene3D" id="3.30.2310.20">
    <property type="entry name" value="RelE-like"/>
    <property type="match status" value="1"/>
</dbReference>
<dbReference type="AlphaFoldDB" id="A0A1G2HHN3"/>
<dbReference type="SUPFAM" id="SSF143011">
    <property type="entry name" value="RelE-like"/>
    <property type="match status" value="1"/>
</dbReference>
<comment type="caution">
    <text evidence="2">The sequence shown here is derived from an EMBL/GenBank/DDBJ whole genome shotgun (WGS) entry which is preliminary data.</text>
</comment>
<dbReference type="STRING" id="1802165.A3F94_00630"/>
<dbReference type="Proteomes" id="UP000176770">
    <property type="component" value="Unassembled WGS sequence"/>
</dbReference>
<organism evidence="2 3">
    <name type="scientific">Candidatus Spechtbacteria bacterium RIFCSPLOWO2_12_FULL_38_22</name>
    <dbReference type="NCBI Taxonomy" id="1802165"/>
    <lineage>
        <taxon>Bacteria</taxon>
        <taxon>Candidatus Spechtiibacteriota</taxon>
    </lineage>
</organism>
<sequence length="86" mass="10350">MRIIFHRGFKKKYSKLTRRDQKKFQQRLLLFEKDSDNPLLNNHQLKGQQEGYFSINVTGDLRALYRPVKKDTIFFITIDTHSNLYS</sequence>
<evidence type="ECO:0000256" key="1">
    <source>
        <dbReference type="ARBA" id="ARBA00022649"/>
    </source>
</evidence>
<dbReference type="InterPro" id="IPR007712">
    <property type="entry name" value="RelE/ParE_toxin"/>
</dbReference>
<gene>
    <name evidence="2" type="ORF">A3F94_00630</name>
</gene>
<keyword evidence="1" id="KW-1277">Toxin-antitoxin system</keyword>
<evidence type="ECO:0000313" key="3">
    <source>
        <dbReference type="Proteomes" id="UP000176770"/>
    </source>
</evidence>